<comment type="caution">
    <text evidence="1">The sequence shown here is derived from an EMBL/GenBank/DDBJ whole genome shotgun (WGS) entry which is preliminary data.</text>
</comment>
<evidence type="ECO:0000313" key="1">
    <source>
        <dbReference type="EMBL" id="KAI8572305.1"/>
    </source>
</evidence>
<dbReference type="EMBL" id="CM046388">
    <property type="protein sequence ID" value="KAI8572305.1"/>
    <property type="molecule type" value="Genomic_DNA"/>
</dbReference>
<name>A0ACC0Q3L5_RHOML</name>
<gene>
    <name evidence="1" type="ORF">RHMOL_Rhmol01G0187200</name>
</gene>
<sequence length="187" mass="20808">MHGEEDVDLGGFSFNMSGSVLALNVDGDFLISSVAMDIMLRMSYFPGLGLGICQQGVPEFLTYPFCEGQFGLGYTTFAKNAKRRKHTGKPRTLYGNPDSYFVREVGNATYTGQPEPFINPETGELLPGFEVFADNTWSESDDEPARMEFKRKPSQVKIKTDWLGTFNQGSLELFIQEFSQVGLAKEA</sequence>
<protein>
    <submittedName>
        <fullName evidence="1">Uncharacterized protein</fullName>
    </submittedName>
</protein>
<reference evidence="1" key="1">
    <citation type="submission" date="2022-02" db="EMBL/GenBank/DDBJ databases">
        <title>Plant Genome Project.</title>
        <authorList>
            <person name="Zhang R.-G."/>
        </authorList>
    </citation>
    <scope>NUCLEOTIDE SEQUENCE</scope>
    <source>
        <strain evidence="1">AT1</strain>
    </source>
</reference>
<keyword evidence="2" id="KW-1185">Reference proteome</keyword>
<accession>A0ACC0Q3L5</accession>
<organism evidence="1 2">
    <name type="scientific">Rhododendron molle</name>
    <name type="common">Chinese azalea</name>
    <name type="synonym">Azalea mollis</name>
    <dbReference type="NCBI Taxonomy" id="49168"/>
    <lineage>
        <taxon>Eukaryota</taxon>
        <taxon>Viridiplantae</taxon>
        <taxon>Streptophyta</taxon>
        <taxon>Embryophyta</taxon>
        <taxon>Tracheophyta</taxon>
        <taxon>Spermatophyta</taxon>
        <taxon>Magnoliopsida</taxon>
        <taxon>eudicotyledons</taxon>
        <taxon>Gunneridae</taxon>
        <taxon>Pentapetalae</taxon>
        <taxon>asterids</taxon>
        <taxon>Ericales</taxon>
        <taxon>Ericaceae</taxon>
        <taxon>Ericoideae</taxon>
        <taxon>Rhodoreae</taxon>
        <taxon>Rhododendron</taxon>
    </lineage>
</organism>
<evidence type="ECO:0000313" key="2">
    <source>
        <dbReference type="Proteomes" id="UP001062846"/>
    </source>
</evidence>
<proteinExistence type="predicted"/>
<dbReference type="Proteomes" id="UP001062846">
    <property type="component" value="Chromosome 1"/>
</dbReference>